<dbReference type="GO" id="GO:0004109">
    <property type="term" value="F:coproporphyrinogen oxidase activity"/>
    <property type="evidence" value="ECO:0007669"/>
    <property type="project" value="InterPro"/>
</dbReference>
<evidence type="ECO:0000256" key="3">
    <source>
        <dbReference type="RuleBase" id="RU364116"/>
    </source>
</evidence>
<dbReference type="InterPro" id="IPR007197">
    <property type="entry name" value="rSAM"/>
</dbReference>
<organism evidence="5 6">
    <name type="scientific">Eubacterium coprostanoligenes</name>
    <dbReference type="NCBI Taxonomy" id="290054"/>
    <lineage>
        <taxon>Bacteria</taxon>
        <taxon>Bacillati</taxon>
        <taxon>Bacillota</taxon>
        <taxon>Clostridia</taxon>
        <taxon>Eubacteriales</taxon>
        <taxon>Eubacteriaceae</taxon>
        <taxon>Eubacterium</taxon>
    </lineage>
</organism>
<keyword evidence="3" id="KW-0143">Chaperone</keyword>
<keyword evidence="3" id="KW-0949">S-adenosyl-L-methionine</keyword>
<evidence type="ECO:0000256" key="1">
    <source>
        <dbReference type="ARBA" id="ARBA00006100"/>
    </source>
</evidence>
<dbReference type="InterPro" id="IPR006638">
    <property type="entry name" value="Elp3/MiaA/NifB-like_rSAM"/>
</dbReference>
<dbReference type="SFLD" id="SFLDG01065">
    <property type="entry name" value="anaerobic_coproporphyrinogen-I"/>
    <property type="match status" value="1"/>
</dbReference>
<dbReference type="SUPFAM" id="SSF102114">
    <property type="entry name" value="Radical SAM enzymes"/>
    <property type="match status" value="1"/>
</dbReference>
<comment type="subcellular location">
    <subcellularLocation>
        <location evidence="3">Cytoplasm</location>
    </subcellularLocation>
</comment>
<dbReference type="CDD" id="cd01335">
    <property type="entry name" value="Radical_SAM"/>
    <property type="match status" value="1"/>
</dbReference>
<keyword evidence="6" id="KW-1185">Reference proteome</keyword>
<dbReference type="Proteomes" id="UP000190657">
    <property type="component" value="Unassembled WGS sequence"/>
</dbReference>
<dbReference type="SFLD" id="SFLDS00029">
    <property type="entry name" value="Radical_SAM"/>
    <property type="match status" value="1"/>
</dbReference>
<dbReference type="SFLD" id="SFLDF00562">
    <property type="entry name" value="HemN-like__clustered_with_heat"/>
    <property type="match status" value="1"/>
</dbReference>
<dbReference type="InterPro" id="IPR034505">
    <property type="entry name" value="Coproporphyrinogen-III_oxidase"/>
</dbReference>
<dbReference type="NCBIfam" id="TIGR00539">
    <property type="entry name" value="hemN_rel"/>
    <property type="match status" value="1"/>
</dbReference>
<dbReference type="PANTHER" id="PTHR13932">
    <property type="entry name" value="COPROPORPHYRINIGEN III OXIDASE"/>
    <property type="match status" value="1"/>
</dbReference>
<name>A0A1T4MVH6_9FIRM</name>
<comment type="similarity">
    <text evidence="1">Belongs to the anaerobic coproporphyrinogen-III oxidase family. HemW subfamily.</text>
</comment>
<evidence type="ECO:0000259" key="4">
    <source>
        <dbReference type="PROSITE" id="PS51918"/>
    </source>
</evidence>
<gene>
    <name evidence="5" type="ORF">SAMN02745114_01389</name>
</gene>
<evidence type="ECO:0000256" key="2">
    <source>
        <dbReference type="ARBA" id="ARBA00017228"/>
    </source>
</evidence>
<evidence type="ECO:0000313" key="6">
    <source>
        <dbReference type="Proteomes" id="UP000190657"/>
    </source>
</evidence>
<dbReference type="RefSeq" id="WP_078768852.1">
    <property type="nucleotide sequence ID" value="NZ_FUWW01000016.1"/>
</dbReference>
<feature type="domain" description="Radical SAM core" evidence="4">
    <location>
        <begin position="1"/>
        <end position="229"/>
    </location>
</feature>
<dbReference type="PROSITE" id="PS51918">
    <property type="entry name" value="RADICAL_SAM"/>
    <property type="match status" value="1"/>
</dbReference>
<dbReference type="GO" id="GO:0051539">
    <property type="term" value="F:4 iron, 4 sulfur cluster binding"/>
    <property type="evidence" value="ECO:0007669"/>
    <property type="project" value="UniProtKB-UniRule"/>
</dbReference>
<dbReference type="EMBL" id="FUWW01000016">
    <property type="protein sequence ID" value="SJZ70856.1"/>
    <property type="molecule type" value="Genomic_DNA"/>
</dbReference>
<dbReference type="GO" id="GO:0006779">
    <property type="term" value="P:porphyrin-containing compound biosynthetic process"/>
    <property type="evidence" value="ECO:0007669"/>
    <property type="project" value="InterPro"/>
</dbReference>
<dbReference type="PANTHER" id="PTHR13932:SF5">
    <property type="entry name" value="RADICAL S-ADENOSYL METHIONINE DOMAIN-CONTAINING PROTEIN 1, MITOCHONDRIAL"/>
    <property type="match status" value="1"/>
</dbReference>
<dbReference type="Pfam" id="PF04055">
    <property type="entry name" value="Radical_SAM"/>
    <property type="match status" value="1"/>
</dbReference>
<keyword evidence="3" id="KW-0349">Heme</keyword>
<keyword evidence="3" id="KW-0963">Cytoplasm</keyword>
<protein>
    <recommendedName>
        <fullName evidence="2 3">Heme chaperone HemW</fullName>
    </recommendedName>
</protein>
<proteinExistence type="inferred from homology"/>
<keyword evidence="3" id="KW-0411">Iron-sulfur</keyword>
<comment type="function">
    <text evidence="3">Probably acts as a heme chaperone, transferring heme to an unknown acceptor. Binds one molecule of heme per monomer, possibly covalently. Binds 1 [4Fe-4S] cluster. The cluster is coordinated with 3 cysteines and an exchangeable S-adenosyl-L-methionine.</text>
</comment>
<dbReference type="SMART" id="SM00729">
    <property type="entry name" value="Elp3"/>
    <property type="match status" value="1"/>
</dbReference>
<dbReference type="SFLD" id="SFLDG01082">
    <property type="entry name" value="B12-binding_domain_containing"/>
    <property type="match status" value="1"/>
</dbReference>
<dbReference type="OrthoDB" id="9808022at2"/>
<sequence length="346" mass="39060">MNNERSGLYFHIPFCKSKCPYCDFYSVKFDEASAQQYVQEICDEIKQYQGIFDTVYFGGGTPSILPPELIGKILDCARAQFEISDDAEITVECNPSKDLSEDFKKYASYGVNRISVGMQSAVDSERFALGRAAGRNEVERTINYARQSGIENISLDLMLGTPKQTIESLDYSFDFIKSVGVPHVSAYMLKIEEGTKFFQMRDRLVLPDDDTVGEMYLKTVDTLASFGIKQYEISNFAVPGFESRHNTKYWTLTPYLGIGKSAHSFWGGKRFFYDREWNKIDDGTGGDKEEQIMLGLRLAKGIDKSLVDRDFAEFVKMGYVADLGERVALTPKGMLVSNTIINYIIG</sequence>
<accession>A0A1T4MVH6</accession>
<keyword evidence="3" id="KW-0408">Iron</keyword>
<dbReference type="InterPro" id="IPR058240">
    <property type="entry name" value="rSAM_sf"/>
</dbReference>
<reference evidence="5 6" key="1">
    <citation type="submission" date="2017-02" db="EMBL/GenBank/DDBJ databases">
        <authorList>
            <person name="Peterson S.W."/>
        </authorList>
    </citation>
    <scope>NUCLEOTIDE SEQUENCE [LARGE SCALE GENOMIC DNA]</scope>
    <source>
        <strain evidence="5 6">ATCC 51222</strain>
    </source>
</reference>
<dbReference type="STRING" id="290054.SAMN02745114_01389"/>
<evidence type="ECO:0000313" key="5">
    <source>
        <dbReference type="EMBL" id="SJZ70856.1"/>
    </source>
</evidence>
<dbReference type="AlphaFoldDB" id="A0A1T4MVH6"/>
<dbReference type="InterPro" id="IPR023404">
    <property type="entry name" value="rSAM_horseshoe"/>
</dbReference>
<keyword evidence="3" id="KW-0479">Metal-binding</keyword>
<dbReference type="GO" id="GO:0046872">
    <property type="term" value="F:metal ion binding"/>
    <property type="evidence" value="ECO:0007669"/>
    <property type="project" value="UniProtKB-UniRule"/>
</dbReference>
<dbReference type="GO" id="GO:0005737">
    <property type="term" value="C:cytoplasm"/>
    <property type="evidence" value="ECO:0007669"/>
    <property type="project" value="UniProtKB-SubCell"/>
</dbReference>
<dbReference type="InterPro" id="IPR004559">
    <property type="entry name" value="HemW-like"/>
</dbReference>
<keyword evidence="3" id="KW-0004">4Fe-4S</keyword>
<dbReference type="Gene3D" id="3.80.30.20">
    <property type="entry name" value="tm_1862 like domain"/>
    <property type="match status" value="1"/>
</dbReference>